<accession>A0ACC0XVV8</accession>
<gene>
    <name evidence="1" type="ORF">Pint_07770</name>
</gene>
<protein>
    <submittedName>
        <fullName evidence="1">Uncharacterized protein</fullName>
    </submittedName>
</protein>
<dbReference type="EMBL" id="CM047745">
    <property type="protein sequence ID" value="KAJ0024585.1"/>
    <property type="molecule type" value="Genomic_DNA"/>
</dbReference>
<organism evidence="1 2">
    <name type="scientific">Pistacia integerrima</name>
    <dbReference type="NCBI Taxonomy" id="434235"/>
    <lineage>
        <taxon>Eukaryota</taxon>
        <taxon>Viridiplantae</taxon>
        <taxon>Streptophyta</taxon>
        <taxon>Embryophyta</taxon>
        <taxon>Tracheophyta</taxon>
        <taxon>Spermatophyta</taxon>
        <taxon>Magnoliopsida</taxon>
        <taxon>eudicotyledons</taxon>
        <taxon>Gunneridae</taxon>
        <taxon>Pentapetalae</taxon>
        <taxon>rosids</taxon>
        <taxon>malvids</taxon>
        <taxon>Sapindales</taxon>
        <taxon>Anacardiaceae</taxon>
        <taxon>Pistacia</taxon>
    </lineage>
</organism>
<sequence length="624" mass="71844">MHLLFRHSFRRNYCHLPSADTTFKWVRDRGLDHAVEREKNLKPLLNIKNLIKSEPSKSLPISIITKQKDSLKIPFRPIDFVRKYPSIFQEFFPGNIGVQPHIKLTPEVLNLDAEELLVYQSETYKQVVADRLLKLLMISRINKVPLKIIENLKWDIGLPQDYLRSIVPEFPDYFRVIGSKDSKDGCFGSGDFGELELVCWSNELAVSVMEKKAKDGEKIVFSEKFSSGFVIDKKTKKWMDDWQKLPYISPYENAAHLLSKSDESDKWVVAILHEVISLFGAKKVDRENLFCLGEYLGIRSRFKRALLNHPGVFYVSSKVGAYTVVLREGYRRGALMESDPLMNIRNQYIHLMNMMKEDCKVIAPASGSEQQEKELKGEEREAADEDSEDEKDVQLYDSSGSEEEGARDDNLDDDDESGEEEEDNQMRTSQKNAAISRGKTARRIILDTNRDDDEEEEEEEDSQMRGSRNNAATSRGKTARSINLDRNRDMRNPERGKSIWKHLGAAKDDNVPQKHMRKEKKGDNIVSRNSEEEEHNRMRGSRINAATSRGKTARRINLDRNSDMRNPERGKSVGKHLCAANNNVPQNHMRKEKEGDNNVSRNSEERSNFTRSHRRSSSEKRTSV</sequence>
<evidence type="ECO:0000313" key="1">
    <source>
        <dbReference type="EMBL" id="KAJ0024585.1"/>
    </source>
</evidence>
<keyword evidence="2" id="KW-1185">Reference proteome</keyword>
<evidence type="ECO:0000313" key="2">
    <source>
        <dbReference type="Proteomes" id="UP001163603"/>
    </source>
</evidence>
<dbReference type="Proteomes" id="UP001163603">
    <property type="component" value="Chromosome 10"/>
</dbReference>
<proteinExistence type="predicted"/>
<comment type="caution">
    <text evidence="1">The sequence shown here is derived from an EMBL/GenBank/DDBJ whole genome shotgun (WGS) entry which is preliminary data.</text>
</comment>
<reference evidence="2" key="1">
    <citation type="journal article" date="2023" name="G3 (Bethesda)">
        <title>Genome assembly and association tests identify interacting loci associated with vigor, precocity, and sex in interspecific pistachio rootstocks.</title>
        <authorList>
            <person name="Palmer W."/>
            <person name="Jacygrad E."/>
            <person name="Sagayaradj S."/>
            <person name="Cavanaugh K."/>
            <person name="Han R."/>
            <person name="Bertier L."/>
            <person name="Beede B."/>
            <person name="Kafkas S."/>
            <person name="Golino D."/>
            <person name="Preece J."/>
            <person name="Michelmore R."/>
        </authorList>
    </citation>
    <scope>NUCLEOTIDE SEQUENCE [LARGE SCALE GENOMIC DNA]</scope>
</reference>
<name>A0ACC0XVV8_9ROSI</name>